<sequence>MTIKDEKINYSNSEICSIIIPCYNSQETIERCINSCLNQTYKNIEVIVINDGSTDLSLEICNKIMDERVKIFTQSNGGVSVARNKGIHESQGDYLMFLDSDDALEVNCVEKMMGYKHYELVIMGYQCCNDKNILIAPRAKEIHSKAEGLNELLSKEYFQYVCVPVAKLYRTKVVKQNKITFAIGLDFGEDTCFNMEYISHINNCLISNEIVYINHTRVGGLSRRYIEKCWQTLDYISQKYEQLFFSYKDGFDYQGNLEQIIVRNLKVSIDNVVSYSNWSNFKEVVNDIRNSNKIKSVEVSKLNFKEKILIVLVNKDFKNLIYILFKIQQKI</sequence>
<keyword evidence="2" id="KW-0808">Transferase</keyword>
<dbReference type="PANTHER" id="PTHR22916">
    <property type="entry name" value="GLYCOSYLTRANSFERASE"/>
    <property type="match status" value="1"/>
</dbReference>
<dbReference type="InterPro" id="IPR001173">
    <property type="entry name" value="Glyco_trans_2-like"/>
</dbReference>
<proteinExistence type="predicted"/>
<evidence type="ECO:0000256" key="1">
    <source>
        <dbReference type="ARBA" id="ARBA00022676"/>
    </source>
</evidence>
<organism evidence="4 5">
    <name type="scientific">Holtiella tumoricola</name>
    <dbReference type="NCBI Taxonomy" id="3018743"/>
    <lineage>
        <taxon>Bacteria</taxon>
        <taxon>Bacillati</taxon>
        <taxon>Bacillota</taxon>
        <taxon>Clostridia</taxon>
        <taxon>Lachnospirales</taxon>
        <taxon>Cellulosilyticaceae</taxon>
        <taxon>Holtiella</taxon>
    </lineage>
</organism>
<dbReference type="Pfam" id="PF00535">
    <property type="entry name" value="Glycos_transf_2"/>
    <property type="match status" value="1"/>
</dbReference>
<dbReference type="Proteomes" id="UP001169242">
    <property type="component" value="Unassembled WGS sequence"/>
</dbReference>
<dbReference type="SUPFAM" id="SSF53448">
    <property type="entry name" value="Nucleotide-diphospho-sugar transferases"/>
    <property type="match status" value="1"/>
</dbReference>
<dbReference type="CDD" id="cd00761">
    <property type="entry name" value="Glyco_tranf_GTA_type"/>
    <property type="match status" value="1"/>
</dbReference>
<dbReference type="AlphaFoldDB" id="A0AA42DQ15"/>
<comment type="caution">
    <text evidence="4">The sequence shown here is derived from an EMBL/GenBank/DDBJ whole genome shotgun (WGS) entry which is preliminary data.</text>
</comment>
<evidence type="ECO:0000313" key="5">
    <source>
        <dbReference type="Proteomes" id="UP001169242"/>
    </source>
</evidence>
<dbReference type="InterPro" id="IPR029044">
    <property type="entry name" value="Nucleotide-diphossugar_trans"/>
</dbReference>
<accession>A0AA42DQ15</accession>
<dbReference type="EMBL" id="JAQIFT010000061">
    <property type="protein sequence ID" value="MDA3733169.1"/>
    <property type="molecule type" value="Genomic_DNA"/>
</dbReference>
<protein>
    <submittedName>
        <fullName evidence="4">Glycosyltransferase family 2 protein</fullName>
    </submittedName>
</protein>
<evidence type="ECO:0000256" key="2">
    <source>
        <dbReference type="ARBA" id="ARBA00022679"/>
    </source>
</evidence>
<dbReference type="Gene3D" id="3.90.550.10">
    <property type="entry name" value="Spore Coat Polysaccharide Biosynthesis Protein SpsA, Chain A"/>
    <property type="match status" value="1"/>
</dbReference>
<keyword evidence="5" id="KW-1185">Reference proteome</keyword>
<keyword evidence="1" id="KW-0328">Glycosyltransferase</keyword>
<dbReference type="GO" id="GO:0016757">
    <property type="term" value="F:glycosyltransferase activity"/>
    <property type="evidence" value="ECO:0007669"/>
    <property type="project" value="UniProtKB-KW"/>
</dbReference>
<gene>
    <name evidence="4" type="ORF">PBV87_16960</name>
</gene>
<evidence type="ECO:0000313" key="4">
    <source>
        <dbReference type="EMBL" id="MDA3733169.1"/>
    </source>
</evidence>
<dbReference type="RefSeq" id="WP_271013057.1">
    <property type="nucleotide sequence ID" value="NZ_JAQIFT010000061.1"/>
</dbReference>
<evidence type="ECO:0000259" key="3">
    <source>
        <dbReference type="Pfam" id="PF00535"/>
    </source>
</evidence>
<feature type="domain" description="Glycosyltransferase 2-like" evidence="3">
    <location>
        <begin position="17"/>
        <end position="175"/>
    </location>
</feature>
<reference evidence="4" key="1">
    <citation type="journal article" date="2023" name="Int. J. Syst. Evol. Microbiol.">
        <title>&lt;i&gt;Holtiella tumoricola&lt;/i&gt; gen. nov. sp. nov., isolated from a human clinical sample.</title>
        <authorList>
            <person name="Allen-Vercoe E."/>
            <person name="Daigneault M.C."/>
            <person name="Vancuren S.J."/>
            <person name="Cochrane K."/>
            <person name="O'Neal L.L."/>
            <person name="Sankaranarayanan K."/>
            <person name="Lawson P.A."/>
        </authorList>
    </citation>
    <scope>NUCLEOTIDE SEQUENCE</scope>
    <source>
        <strain evidence="4">CC70A</strain>
    </source>
</reference>
<dbReference type="PANTHER" id="PTHR22916:SF51">
    <property type="entry name" value="GLYCOSYLTRANSFERASE EPSH-RELATED"/>
    <property type="match status" value="1"/>
</dbReference>
<name>A0AA42DQ15_9FIRM</name>